<keyword evidence="4" id="KW-0732">Signal</keyword>
<keyword evidence="12" id="KW-1185">Reference proteome</keyword>
<dbReference type="InterPro" id="IPR011009">
    <property type="entry name" value="Kinase-like_dom_sf"/>
</dbReference>
<dbReference type="PROSITE" id="PS50011">
    <property type="entry name" value="PROTEIN_KINASE_DOM"/>
    <property type="match status" value="1"/>
</dbReference>
<gene>
    <name evidence="11" type="ORF">VitviT2T_024686</name>
</gene>
<evidence type="ECO:0000313" key="12">
    <source>
        <dbReference type="Proteomes" id="UP001227230"/>
    </source>
</evidence>
<evidence type="ECO:0000256" key="8">
    <source>
        <dbReference type="ARBA" id="ARBA00023170"/>
    </source>
</evidence>
<accession>A0ABY9DGI2</accession>
<dbReference type="InterPro" id="IPR052422">
    <property type="entry name" value="Auxin_Ser/Thr_Kinase"/>
</dbReference>
<evidence type="ECO:0000256" key="6">
    <source>
        <dbReference type="ARBA" id="ARBA00022989"/>
    </source>
</evidence>
<name>A0ABY9DGI2_VITVI</name>
<evidence type="ECO:0000256" key="5">
    <source>
        <dbReference type="ARBA" id="ARBA00022737"/>
    </source>
</evidence>
<reference evidence="11 12" key="1">
    <citation type="journal article" date="2023" name="Hortic Res">
        <title>The complete reference genome for grapevine (Vitis vinifera L.) genetics and breeding.</title>
        <authorList>
            <person name="Shi X."/>
            <person name="Cao S."/>
            <person name="Wang X."/>
            <person name="Huang S."/>
            <person name="Wang Y."/>
            <person name="Liu Z."/>
            <person name="Liu W."/>
            <person name="Leng X."/>
            <person name="Peng Y."/>
            <person name="Wang N."/>
            <person name="Wang Y."/>
            <person name="Ma Z."/>
            <person name="Xu X."/>
            <person name="Zhang F."/>
            <person name="Xue H."/>
            <person name="Zhong H."/>
            <person name="Wang Y."/>
            <person name="Zhang K."/>
            <person name="Velt A."/>
            <person name="Avia K."/>
            <person name="Holtgrawe D."/>
            <person name="Grimplet J."/>
            <person name="Matus J.T."/>
            <person name="Ware D."/>
            <person name="Wu X."/>
            <person name="Wang H."/>
            <person name="Liu C."/>
            <person name="Fang Y."/>
            <person name="Rustenholz C."/>
            <person name="Cheng Z."/>
            <person name="Xiao H."/>
            <person name="Zhou Y."/>
        </authorList>
    </citation>
    <scope>NUCLEOTIDE SEQUENCE [LARGE SCALE GENOMIC DNA]</scope>
    <source>
        <strain evidence="12">cv. Pinot noir / PN40024</strain>
        <tissue evidence="11">Leaf</tissue>
    </source>
</reference>
<dbReference type="InterPro" id="IPR001245">
    <property type="entry name" value="Ser-Thr/Tyr_kinase_cat_dom"/>
</dbReference>
<evidence type="ECO:0000256" key="4">
    <source>
        <dbReference type="ARBA" id="ARBA00022729"/>
    </source>
</evidence>
<dbReference type="Gene3D" id="1.10.510.10">
    <property type="entry name" value="Transferase(Phosphotransferase) domain 1"/>
    <property type="match status" value="1"/>
</dbReference>
<sequence>MDLKPSDILPKDDMRAKVSDCGLARLVPDEKSLIETRIVDTFRCLALKYVATGRVTTKVDATIFEVILTELITERKTLDESQPEENMRLVTWFKRMHINMDTFRKAPY</sequence>
<dbReference type="PANTHER" id="PTHR47986">
    <property type="entry name" value="OSJNBA0070M12.3 PROTEIN"/>
    <property type="match status" value="1"/>
</dbReference>
<keyword evidence="9" id="KW-0325">Glycoprotein</keyword>
<keyword evidence="3" id="KW-0812">Transmembrane</keyword>
<evidence type="ECO:0000259" key="10">
    <source>
        <dbReference type="PROSITE" id="PS50011"/>
    </source>
</evidence>
<dbReference type="PANTHER" id="PTHR47986:SF29">
    <property type="entry name" value="RECEPTOR PROTEIN KINASE TMK1"/>
    <property type="match status" value="1"/>
</dbReference>
<evidence type="ECO:0000313" key="11">
    <source>
        <dbReference type="EMBL" id="WKA06805.1"/>
    </source>
</evidence>
<keyword evidence="2" id="KW-0433">Leucine-rich repeat</keyword>
<organism evidence="11 12">
    <name type="scientific">Vitis vinifera</name>
    <name type="common">Grape</name>
    <dbReference type="NCBI Taxonomy" id="29760"/>
    <lineage>
        <taxon>Eukaryota</taxon>
        <taxon>Viridiplantae</taxon>
        <taxon>Streptophyta</taxon>
        <taxon>Embryophyta</taxon>
        <taxon>Tracheophyta</taxon>
        <taxon>Spermatophyta</taxon>
        <taxon>Magnoliopsida</taxon>
        <taxon>eudicotyledons</taxon>
        <taxon>Gunneridae</taxon>
        <taxon>Pentapetalae</taxon>
        <taxon>rosids</taxon>
        <taxon>Vitales</taxon>
        <taxon>Vitaceae</taxon>
        <taxon>Viteae</taxon>
        <taxon>Vitis</taxon>
    </lineage>
</organism>
<evidence type="ECO:0000256" key="2">
    <source>
        <dbReference type="ARBA" id="ARBA00022614"/>
    </source>
</evidence>
<dbReference type="EMBL" id="CP126663">
    <property type="protein sequence ID" value="WKA06805.1"/>
    <property type="molecule type" value="Genomic_DNA"/>
</dbReference>
<keyword evidence="8" id="KW-0675">Receptor</keyword>
<comment type="subcellular location">
    <subcellularLocation>
        <location evidence="1">Membrane</location>
        <topology evidence="1">Single-pass membrane protein</topology>
    </subcellularLocation>
</comment>
<dbReference type="SUPFAM" id="SSF56112">
    <property type="entry name" value="Protein kinase-like (PK-like)"/>
    <property type="match status" value="1"/>
</dbReference>
<keyword evidence="5" id="KW-0677">Repeat</keyword>
<keyword evidence="7" id="KW-0472">Membrane</keyword>
<protein>
    <recommendedName>
        <fullName evidence="10">Protein kinase domain-containing protein</fullName>
    </recommendedName>
</protein>
<evidence type="ECO:0000256" key="7">
    <source>
        <dbReference type="ARBA" id="ARBA00023136"/>
    </source>
</evidence>
<evidence type="ECO:0000256" key="1">
    <source>
        <dbReference type="ARBA" id="ARBA00004167"/>
    </source>
</evidence>
<evidence type="ECO:0000256" key="9">
    <source>
        <dbReference type="ARBA" id="ARBA00023180"/>
    </source>
</evidence>
<dbReference type="Proteomes" id="UP001227230">
    <property type="component" value="Chromosome 16"/>
</dbReference>
<dbReference type="Pfam" id="PF07714">
    <property type="entry name" value="PK_Tyr_Ser-Thr"/>
    <property type="match status" value="1"/>
</dbReference>
<dbReference type="InterPro" id="IPR000719">
    <property type="entry name" value="Prot_kinase_dom"/>
</dbReference>
<evidence type="ECO:0000256" key="3">
    <source>
        <dbReference type="ARBA" id="ARBA00022692"/>
    </source>
</evidence>
<proteinExistence type="predicted"/>
<keyword evidence="6" id="KW-1133">Transmembrane helix</keyword>
<feature type="domain" description="Protein kinase" evidence="10">
    <location>
        <begin position="1"/>
        <end position="108"/>
    </location>
</feature>